<gene>
    <name evidence="1" type="ORF">ACI1P1_09690</name>
</gene>
<accession>A0ACC7NYX9</accession>
<evidence type="ECO:0000313" key="2">
    <source>
        <dbReference type="Proteomes" id="UP001631969"/>
    </source>
</evidence>
<protein>
    <submittedName>
        <fullName evidence="1">Sulfatase</fullName>
    </submittedName>
</protein>
<reference evidence="1" key="1">
    <citation type="submission" date="2024-12" db="EMBL/GenBank/DDBJ databases">
        <authorList>
            <person name="Wu N."/>
        </authorList>
    </citation>
    <scope>NUCLEOTIDE SEQUENCE</scope>
    <source>
        <strain evidence="1">P15</strain>
    </source>
</reference>
<evidence type="ECO:0000313" key="1">
    <source>
        <dbReference type="EMBL" id="MFM9328559.1"/>
    </source>
</evidence>
<proteinExistence type="predicted"/>
<sequence length="498" mass="56134">MQKPNIVFIMCDQMRHDALGCNGNSIVDTPNLDKLAESGINFGNSFTPDPICVPARASLTTALYPHKCTGVKDNSGAIKEGLPKLGEELSKRGYETYSMGKLHYNPYRGPGEERTTHGIRTTEFAESGRILSKYDPKNQITGLEDYHDYLHTVGWGGYTRGHGLGNNDVYPAPSPVPQEHYVDSWVADRAIAHMRNHVETDKETPFFMWISFPKPHSAFDPPRPYDSMYDPRDMPDPAGSIDILKDRGLDNEVKTHYGHMWDLLSPQAKKVIKAYYYGLISHQDKQIGRVIDFLETNGLRENTIVVYTADHGEMLGDFGLYFKKNFYNGSIRIPLMISYPAKLPAGRVSRQLVGLQDLMPTLLSLAGAPLEVPVDGIDLTPVLMKDKAVRSYYIGQCGDDPNQQYMVASLRYKYIYHQLGGVEELYDQMLDPAEMDNLAKSGEPGIRSIIETMRTELIRWCRDNGDYAMLGNGMLKKTVCSPDKNWPKPSNPFGRRLY</sequence>
<dbReference type="EMBL" id="JBJURJ010000005">
    <property type="protein sequence ID" value="MFM9328559.1"/>
    <property type="molecule type" value="Genomic_DNA"/>
</dbReference>
<keyword evidence="2" id="KW-1185">Reference proteome</keyword>
<organism evidence="1 2">
    <name type="scientific">Paenibacillus mesotrionivorans</name>
    <dbReference type="NCBI Taxonomy" id="3160968"/>
    <lineage>
        <taxon>Bacteria</taxon>
        <taxon>Bacillati</taxon>
        <taxon>Bacillota</taxon>
        <taxon>Bacilli</taxon>
        <taxon>Bacillales</taxon>
        <taxon>Paenibacillaceae</taxon>
        <taxon>Paenibacillus</taxon>
    </lineage>
</organism>
<comment type="caution">
    <text evidence="1">The sequence shown here is derived from an EMBL/GenBank/DDBJ whole genome shotgun (WGS) entry which is preliminary data.</text>
</comment>
<dbReference type="Proteomes" id="UP001631969">
    <property type="component" value="Unassembled WGS sequence"/>
</dbReference>
<name>A0ACC7NYX9_9BACL</name>